<name>A0A7C3GEN0_9BACT</name>
<dbReference type="Pfam" id="PF00583">
    <property type="entry name" value="Acetyltransf_1"/>
    <property type="match status" value="1"/>
</dbReference>
<dbReference type="AlphaFoldDB" id="A0A7C3GEN0"/>
<dbReference type="GO" id="GO:0050661">
    <property type="term" value="F:NADP binding"/>
    <property type="evidence" value="ECO:0007669"/>
    <property type="project" value="InterPro"/>
</dbReference>
<dbReference type="Proteomes" id="UP000886043">
    <property type="component" value="Unassembled WGS sequence"/>
</dbReference>
<dbReference type="GO" id="GO:0016620">
    <property type="term" value="F:oxidoreductase activity, acting on the aldehyde or oxo group of donors, NAD or NADP as acceptor"/>
    <property type="evidence" value="ECO:0007669"/>
    <property type="project" value="InterPro"/>
</dbReference>
<dbReference type="CDD" id="cd04301">
    <property type="entry name" value="NAT_SF"/>
    <property type="match status" value="1"/>
</dbReference>
<evidence type="ECO:0000256" key="2">
    <source>
        <dbReference type="ARBA" id="ARBA00011881"/>
    </source>
</evidence>
<comment type="caution">
    <text evidence="6">The sequence shown here is derived from an EMBL/GenBank/DDBJ whole genome shotgun (WGS) entry which is preliminary data.</text>
</comment>
<reference evidence="6" key="1">
    <citation type="journal article" date="2020" name="mSystems">
        <title>Genome- and Community-Level Interaction Insights into Carbon Utilization and Element Cycling Functions of Hydrothermarchaeota in Hydrothermal Sediment.</title>
        <authorList>
            <person name="Zhou Z."/>
            <person name="Liu Y."/>
            <person name="Xu W."/>
            <person name="Pan J."/>
            <person name="Luo Z.H."/>
            <person name="Li M."/>
        </authorList>
    </citation>
    <scope>NUCLEOTIDE SEQUENCE [LARGE SCALE GENOMIC DNA]</scope>
    <source>
        <strain evidence="6">HyVt-483</strain>
    </source>
</reference>
<keyword evidence="3" id="KW-0560">Oxidoreductase</keyword>
<dbReference type="Gene3D" id="3.40.630.30">
    <property type="match status" value="1"/>
</dbReference>
<dbReference type="PROSITE" id="PS51186">
    <property type="entry name" value="GNAT"/>
    <property type="match status" value="1"/>
</dbReference>
<dbReference type="InterPro" id="IPR006464">
    <property type="entry name" value="AcTrfase_RimI/Ard1"/>
</dbReference>
<dbReference type="Pfam" id="PF00044">
    <property type="entry name" value="Gp_dh_N"/>
    <property type="match status" value="1"/>
</dbReference>
<dbReference type="InterPro" id="IPR020829">
    <property type="entry name" value="GlycerAld_3-P_DH_cat"/>
</dbReference>
<dbReference type="CDD" id="cd18126">
    <property type="entry name" value="GAPDH_I_C"/>
    <property type="match status" value="1"/>
</dbReference>
<dbReference type="InterPro" id="IPR006424">
    <property type="entry name" value="Glyceraldehyde-3-P_DH_1"/>
</dbReference>
<dbReference type="SUPFAM" id="SSF55347">
    <property type="entry name" value="Glyceraldehyde-3-phosphate dehydrogenase-like, C-terminal domain"/>
    <property type="match status" value="1"/>
</dbReference>
<dbReference type="PANTHER" id="PTHR43148">
    <property type="entry name" value="GLYCERALDEHYDE-3-PHOSPHATE DEHYDROGENASE 2"/>
    <property type="match status" value="1"/>
</dbReference>
<dbReference type="Pfam" id="PF02800">
    <property type="entry name" value="Gp_dh_C"/>
    <property type="match status" value="1"/>
</dbReference>
<dbReference type="Gene3D" id="3.40.50.720">
    <property type="entry name" value="NAD(P)-binding Rossmann-like Domain"/>
    <property type="match status" value="1"/>
</dbReference>
<evidence type="ECO:0000256" key="3">
    <source>
        <dbReference type="ARBA" id="ARBA00023002"/>
    </source>
</evidence>
<dbReference type="NCBIfam" id="TIGR01534">
    <property type="entry name" value="GAPDH-I"/>
    <property type="match status" value="1"/>
</dbReference>
<dbReference type="GO" id="GO:0008080">
    <property type="term" value="F:N-acetyltransferase activity"/>
    <property type="evidence" value="ECO:0007669"/>
    <property type="project" value="InterPro"/>
</dbReference>
<dbReference type="InterPro" id="IPR020831">
    <property type="entry name" value="GlycerAld/Erythrose_P_DH"/>
</dbReference>
<evidence type="ECO:0000256" key="1">
    <source>
        <dbReference type="ARBA" id="ARBA00007406"/>
    </source>
</evidence>
<dbReference type="CDD" id="cd05214">
    <property type="entry name" value="GAPDH_I_N"/>
    <property type="match status" value="1"/>
</dbReference>
<protein>
    <submittedName>
        <fullName evidence="6">Type I glyceraldehyde-3-phosphate dehydrogenase</fullName>
    </submittedName>
</protein>
<dbReference type="Gene3D" id="3.30.360.10">
    <property type="entry name" value="Dihydrodipicolinate Reductase, domain 2"/>
    <property type="match status" value="1"/>
</dbReference>
<evidence type="ECO:0000259" key="5">
    <source>
        <dbReference type="PROSITE" id="PS51186"/>
    </source>
</evidence>
<comment type="subunit">
    <text evidence="2">Homotetramer.</text>
</comment>
<comment type="similarity">
    <text evidence="1 4">Belongs to the glyceraldehyde-3-phosphate dehydrogenase family.</text>
</comment>
<proteinExistence type="inferred from homology"/>
<dbReference type="PROSITE" id="PS00071">
    <property type="entry name" value="GAPDH"/>
    <property type="match status" value="1"/>
</dbReference>
<dbReference type="FunFam" id="3.30.360.10:FF:000002">
    <property type="entry name" value="Glyceraldehyde-3-phosphate dehydrogenase"/>
    <property type="match status" value="1"/>
</dbReference>
<dbReference type="InterPro" id="IPR000182">
    <property type="entry name" value="GNAT_dom"/>
</dbReference>
<feature type="domain" description="N-acetyltransferase" evidence="5">
    <location>
        <begin position="3"/>
        <end position="145"/>
    </location>
</feature>
<dbReference type="PRINTS" id="PR00078">
    <property type="entry name" value="G3PDHDRGNASE"/>
</dbReference>
<dbReference type="GO" id="GO:0006006">
    <property type="term" value="P:glucose metabolic process"/>
    <property type="evidence" value="ECO:0007669"/>
    <property type="project" value="InterPro"/>
</dbReference>
<evidence type="ECO:0000313" key="6">
    <source>
        <dbReference type="EMBL" id="HFC98357.1"/>
    </source>
</evidence>
<dbReference type="FunFam" id="3.40.50.720:FF:000001">
    <property type="entry name" value="Glyceraldehyde-3-phosphate dehydrogenase"/>
    <property type="match status" value="1"/>
</dbReference>
<dbReference type="InterPro" id="IPR020828">
    <property type="entry name" value="GlycerAld_3-P_DH_NAD(P)-bd"/>
</dbReference>
<gene>
    <name evidence="6" type="primary">gap</name>
    <name evidence="6" type="ORF">ENJ40_07875</name>
</gene>
<dbReference type="InterPro" id="IPR020830">
    <property type="entry name" value="GlycerAld_3-P_DH_AS"/>
</dbReference>
<dbReference type="InterPro" id="IPR016181">
    <property type="entry name" value="Acyl_CoA_acyltransferase"/>
</dbReference>
<accession>A0A7C3GEN0</accession>
<dbReference type="SUPFAM" id="SSF55729">
    <property type="entry name" value="Acyl-CoA N-acyltransferases (Nat)"/>
    <property type="match status" value="1"/>
</dbReference>
<sequence length="501" mass="56265">MRFVLRRACRKDLADLLRIERASFPRPWSEEQILREFEKPYARMVVAEAGGKVLGYGCFWLIADELQVARIAVSPFWRRKGVGEALLREGLRWARARGAVRATLEVEAGNEAALALYSKWGFRVVGLRPGFYSPGDALLMERSLTGPEEILPYIQIGGENPQIREDKMGIRIGINGFGRIGRAILRAAYKYPEFKDIEIVAINDLTDAATLAHLLKYDSVFGIFPHEVRAENNQLYVDGREIRVFQEREPSAIPWREVGVEYVVESTGRFTDANLARGHFEGGARRVIITAPAKNEDLTVVMGVNEYEYDPTKHRVVSNASCTTNCLAPVLKVLLDRFGIKQALMTTVHAYTNDQRLLDLPHKDLRRARAAALNMIPTKTGAAVAVGRVIPELQGKIDGMAIRVPTPDVSLVDLTVVVEKETTVPEVNRAFQEAQSRYLRYIEEPLVSCDLLGDPHSSIVDGLSTKVIEGTLVKVLAWYDNEWGYSNRVLDLILYMHSRES</sequence>
<organism evidence="6">
    <name type="scientific">Thermosulfurimonas dismutans</name>
    <dbReference type="NCBI Taxonomy" id="999894"/>
    <lineage>
        <taxon>Bacteria</taxon>
        <taxon>Pseudomonadati</taxon>
        <taxon>Thermodesulfobacteriota</taxon>
        <taxon>Thermodesulfobacteria</taxon>
        <taxon>Thermodesulfobacteriales</taxon>
        <taxon>Thermodesulfobacteriaceae</taxon>
        <taxon>Thermosulfurimonas</taxon>
    </lineage>
</organism>
<dbReference type="EMBL" id="DRMH01000105">
    <property type="protein sequence ID" value="HFC98357.1"/>
    <property type="molecule type" value="Genomic_DNA"/>
</dbReference>
<dbReference type="NCBIfam" id="TIGR01575">
    <property type="entry name" value="rimI"/>
    <property type="match status" value="1"/>
</dbReference>
<dbReference type="InterPro" id="IPR036291">
    <property type="entry name" value="NAD(P)-bd_dom_sf"/>
</dbReference>
<dbReference type="SMART" id="SM00846">
    <property type="entry name" value="Gp_dh_N"/>
    <property type="match status" value="1"/>
</dbReference>
<evidence type="ECO:0000256" key="4">
    <source>
        <dbReference type="RuleBase" id="RU000397"/>
    </source>
</evidence>
<dbReference type="SUPFAM" id="SSF51735">
    <property type="entry name" value="NAD(P)-binding Rossmann-fold domains"/>
    <property type="match status" value="1"/>
</dbReference>
<dbReference type="GO" id="GO:0051287">
    <property type="term" value="F:NAD binding"/>
    <property type="evidence" value="ECO:0007669"/>
    <property type="project" value="InterPro"/>
</dbReference>